<dbReference type="SUPFAM" id="SSF46689">
    <property type="entry name" value="Homeodomain-like"/>
    <property type="match status" value="1"/>
</dbReference>
<gene>
    <name evidence="1" type="ORF">AXFE_09420</name>
</gene>
<dbReference type="GO" id="GO:0004803">
    <property type="term" value="F:transposase activity"/>
    <property type="evidence" value="ECO:0007669"/>
    <property type="project" value="InterPro"/>
</dbReference>
<dbReference type="Proteomes" id="UP000032360">
    <property type="component" value="Unassembled WGS sequence"/>
</dbReference>
<name>A0A0D8HM81_9ACTN</name>
<dbReference type="InterPro" id="IPR002514">
    <property type="entry name" value="Transposase_8"/>
</dbReference>
<organism evidence="1 2">
    <name type="scientific">Acidithrix ferrooxidans</name>
    <dbReference type="NCBI Taxonomy" id="1280514"/>
    <lineage>
        <taxon>Bacteria</taxon>
        <taxon>Bacillati</taxon>
        <taxon>Actinomycetota</taxon>
        <taxon>Acidimicrobiia</taxon>
        <taxon>Acidimicrobiales</taxon>
        <taxon>Acidimicrobiaceae</taxon>
        <taxon>Acidithrix</taxon>
    </lineage>
</organism>
<evidence type="ECO:0000313" key="1">
    <source>
        <dbReference type="EMBL" id="KJF18196.1"/>
    </source>
</evidence>
<dbReference type="Pfam" id="PF01527">
    <property type="entry name" value="HTH_Tnp_1"/>
    <property type="match status" value="1"/>
</dbReference>
<sequence length="107" mass="12332">MGELHPKEATPRRKFDSDFKSDAVKLVEIGNRSIKQVANELGIPEATLNNRVYNVRRAKKASGETTPNLIEERARISNSLRHQRGGKNRDLRLDPMVQPEEETFNYW</sequence>
<accession>A0A0D8HM81</accession>
<dbReference type="AlphaFoldDB" id="A0A0D8HM81"/>
<comment type="caution">
    <text evidence="1">The sequence shown here is derived from an EMBL/GenBank/DDBJ whole genome shotgun (WGS) entry which is preliminary data.</text>
</comment>
<evidence type="ECO:0000313" key="2">
    <source>
        <dbReference type="Proteomes" id="UP000032360"/>
    </source>
</evidence>
<dbReference type="EMBL" id="JXYS01000023">
    <property type="protein sequence ID" value="KJF18196.1"/>
    <property type="molecule type" value="Genomic_DNA"/>
</dbReference>
<dbReference type="Gene3D" id="1.10.10.60">
    <property type="entry name" value="Homeodomain-like"/>
    <property type="match status" value="1"/>
</dbReference>
<dbReference type="GO" id="GO:0006313">
    <property type="term" value="P:DNA transposition"/>
    <property type="evidence" value="ECO:0007669"/>
    <property type="project" value="InterPro"/>
</dbReference>
<protein>
    <submittedName>
        <fullName evidence="1">Transposase</fullName>
    </submittedName>
</protein>
<proteinExistence type="predicted"/>
<dbReference type="InterPro" id="IPR009057">
    <property type="entry name" value="Homeodomain-like_sf"/>
</dbReference>
<keyword evidence="2" id="KW-1185">Reference proteome</keyword>
<reference evidence="1 2" key="1">
    <citation type="submission" date="2015-01" db="EMBL/GenBank/DDBJ databases">
        <title>Draft genome of the acidophilic iron oxidizer Acidithrix ferrooxidans strain Py-F3.</title>
        <authorList>
            <person name="Poehlein A."/>
            <person name="Eisen S."/>
            <person name="Schloemann M."/>
            <person name="Johnson B.D."/>
            <person name="Daniel R."/>
            <person name="Muehling M."/>
        </authorList>
    </citation>
    <scope>NUCLEOTIDE SEQUENCE [LARGE SCALE GENOMIC DNA]</scope>
    <source>
        <strain evidence="1 2">Py-F3</strain>
    </source>
</reference>
<dbReference type="GO" id="GO:0003677">
    <property type="term" value="F:DNA binding"/>
    <property type="evidence" value="ECO:0007669"/>
    <property type="project" value="InterPro"/>
</dbReference>